<reference evidence="2" key="1">
    <citation type="submission" date="2022-03" db="EMBL/GenBank/DDBJ databases">
        <authorList>
            <person name="Lindestad O."/>
        </authorList>
    </citation>
    <scope>NUCLEOTIDE SEQUENCE</scope>
</reference>
<proteinExistence type="predicted"/>
<keyword evidence="3" id="KW-1185">Reference proteome</keyword>
<dbReference type="AlphaFoldDB" id="A0A8S4QZG8"/>
<feature type="region of interest" description="Disordered" evidence="1">
    <location>
        <begin position="45"/>
        <end position="85"/>
    </location>
</feature>
<protein>
    <submittedName>
        <fullName evidence="2">Jg98 protein</fullName>
    </submittedName>
</protein>
<name>A0A8S4QZG8_9NEOP</name>
<evidence type="ECO:0000256" key="1">
    <source>
        <dbReference type="SAM" id="MobiDB-lite"/>
    </source>
</evidence>
<accession>A0A8S4QZG8</accession>
<dbReference type="EMBL" id="CAKXAJ010023912">
    <property type="protein sequence ID" value="CAH2228168.1"/>
    <property type="molecule type" value="Genomic_DNA"/>
</dbReference>
<organism evidence="2 3">
    <name type="scientific">Pararge aegeria aegeria</name>
    <dbReference type="NCBI Taxonomy" id="348720"/>
    <lineage>
        <taxon>Eukaryota</taxon>
        <taxon>Metazoa</taxon>
        <taxon>Ecdysozoa</taxon>
        <taxon>Arthropoda</taxon>
        <taxon>Hexapoda</taxon>
        <taxon>Insecta</taxon>
        <taxon>Pterygota</taxon>
        <taxon>Neoptera</taxon>
        <taxon>Endopterygota</taxon>
        <taxon>Lepidoptera</taxon>
        <taxon>Glossata</taxon>
        <taxon>Ditrysia</taxon>
        <taxon>Papilionoidea</taxon>
        <taxon>Nymphalidae</taxon>
        <taxon>Satyrinae</taxon>
        <taxon>Satyrini</taxon>
        <taxon>Parargina</taxon>
        <taxon>Pararge</taxon>
    </lineage>
</organism>
<feature type="compositionally biased region" description="Basic and acidic residues" evidence="1">
    <location>
        <begin position="57"/>
        <end position="68"/>
    </location>
</feature>
<feature type="compositionally biased region" description="Acidic residues" evidence="1">
    <location>
        <begin position="69"/>
        <end position="81"/>
    </location>
</feature>
<gene>
    <name evidence="2" type="primary">jg98</name>
    <name evidence="2" type="ORF">PAEG_LOCUS8259</name>
</gene>
<comment type="caution">
    <text evidence="2">The sequence shown here is derived from an EMBL/GenBank/DDBJ whole genome shotgun (WGS) entry which is preliminary data.</text>
</comment>
<sequence length="119" mass="13685">MGMGLTDTVEFDSSSVEYVPPSPNDADEEMPTLYRRLPADFPPFLPVNRQINTPPNREQEDVNRRENIEEISSESSSEEFDNSSVEYVPQSLNDADEEMPTLHSRLPTDFPPFRKFIFN</sequence>
<evidence type="ECO:0000313" key="2">
    <source>
        <dbReference type="EMBL" id="CAH2228168.1"/>
    </source>
</evidence>
<feature type="region of interest" description="Disordered" evidence="1">
    <location>
        <begin position="1"/>
        <end position="29"/>
    </location>
</feature>
<dbReference type="Proteomes" id="UP000838756">
    <property type="component" value="Unassembled WGS sequence"/>
</dbReference>
<evidence type="ECO:0000313" key="3">
    <source>
        <dbReference type="Proteomes" id="UP000838756"/>
    </source>
</evidence>